<dbReference type="PROSITE" id="PS00657">
    <property type="entry name" value="FORK_HEAD_1"/>
    <property type="match status" value="1"/>
</dbReference>
<keyword evidence="4 10" id="KW-0238">DNA-binding</keyword>
<dbReference type="GO" id="GO:0000978">
    <property type="term" value="F:RNA polymerase II cis-regulatory region sequence-specific DNA binding"/>
    <property type="evidence" value="ECO:0007669"/>
    <property type="project" value="TreeGrafter"/>
</dbReference>
<name>A0A6A5GQF8_CAERE</name>
<feature type="domain" description="Fork-head" evidence="12">
    <location>
        <begin position="63"/>
        <end position="155"/>
    </location>
</feature>
<evidence type="ECO:0000256" key="1">
    <source>
        <dbReference type="ARBA" id="ARBA00004496"/>
    </source>
</evidence>
<dbReference type="CTD" id="9813655"/>
<dbReference type="PROSITE" id="PS00658">
    <property type="entry name" value="FORK_HEAD_2"/>
    <property type="match status" value="1"/>
</dbReference>
<evidence type="ECO:0000256" key="11">
    <source>
        <dbReference type="SAM" id="MobiDB-lite"/>
    </source>
</evidence>
<dbReference type="GO" id="GO:0005634">
    <property type="term" value="C:nucleus"/>
    <property type="evidence" value="ECO:0007669"/>
    <property type="project" value="UniProtKB-SubCell"/>
</dbReference>
<evidence type="ECO:0000256" key="7">
    <source>
        <dbReference type="ARBA" id="ARBA00056779"/>
    </source>
</evidence>
<proteinExistence type="predicted"/>
<dbReference type="AlphaFoldDB" id="A0A6A5GQF8"/>
<dbReference type="PROSITE" id="PS50039">
    <property type="entry name" value="FORK_HEAD_3"/>
    <property type="match status" value="1"/>
</dbReference>
<feature type="DNA-binding region" description="Fork-head" evidence="10">
    <location>
        <begin position="63"/>
        <end position="155"/>
    </location>
</feature>
<dbReference type="SUPFAM" id="SSF46785">
    <property type="entry name" value="Winged helix' DNA-binding domain"/>
    <property type="match status" value="1"/>
</dbReference>
<keyword evidence="6 10" id="KW-0539">Nucleus</keyword>
<comment type="function">
    <text evidence="7">Transcription factor. Plays a role in embryogenesis and later development, perhaps acting redundantly with forkhead protein fkh-2.</text>
</comment>
<dbReference type="FunFam" id="1.10.10.10:FF:000946">
    <property type="entry name" value="ForKHead transcription factor family"/>
    <property type="match status" value="1"/>
</dbReference>
<organism evidence="13 14">
    <name type="scientific">Caenorhabditis remanei</name>
    <name type="common">Caenorhabditis vulgaris</name>
    <dbReference type="NCBI Taxonomy" id="31234"/>
    <lineage>
        <taxon>Eukaryota</taxon>
        <taxon>Metazoa</taxon>
        <taxon>Ecdysozoa</taxon>
        <taxon>Nematoda</taxon>
        <taxon>Chromadorea</taxon>
        <taxon>Rhabditida</taxon>
        <taxon>Rhabditina</taxon>
        <taxon>Rhabditomorpha</taxon>
        <taxon>Rhabditoidea</taxon>
        <taxon>Rhabditidae</taxon>
        <taxon>Peloderinae</taxon>
        <taxon>Caenorhabditis</taxon>
    </lineage>
</organism>
<dbReference type="InterPro" id="IPR036388">
    <property type="entry name" value="WH-like_DNA-bd_sf"/>
</dbReference>
<dbReference type="Pfam" id="PF00250">
    <property type="entry name" value="Forkhead"/>
    <property type="match status" value="1"/>
</dbReference>
<dbReference type="GO" id="GO:0005737">
    <property type="term" value="C:cytoplasm"/>
    <property type="evidence" value="ECO:0007669"/>
    <property type="project" value="UniProtKB-SubCell"/>
</dbReference>
<dbReference type="Gene3D" id="1.10.10.10">
    <property type="entry name" value="Winged helix-like DNA-binding domain superfamily/Winged helix DNA-binding domain"/>
    <property type="match status" value="1"/>
</dbReference>
<dbReference type="GeneID" id="9813655"/>
<dbReference type="GO" id="GO:0009653">
    <property type="term" value="P:anatomical structure morphogenesis"/>
    <property type="evidence" value="ECO:0007669"/>
    <property type="project" value="TreeGrafter"/>
</dbReference>
<evidence type="ECO:0000256" key="6">
    <source>
        <dbReference type="ARBA" id="ARBA00023242"/>
    </source>
</evidence>
<dbReference type="CDD" id="cd00059">
    <property type="entry name" value="FH_FOX"/>
    <property type="match status" value="1"/>
</dbReference>
<evidence type="ECO:0000256" key="9">
    <source>
        <dbReference type="ARBA" id="ARBA00077003"/>
    </source>
</evidence>
<dbReference type="PANTHER" id="PTHR11829:SF398">
    <property type="entry name" value="FORKHEAD BOX PROTEIN PES-1"/>
    <property type="match status" value="1"/>
</dbReference>
<evidence type="ECO:0000313" key="13">
    <source>
        <dbReference type="EMBL" id="KAF1756766.1"/>
    </source>
</evidence>
<dbReference type="EMBL" id="WUAV01000004">
    <property type="protein sequence ID" value="KAF1756766.1"/>
    <property type="molecule type" value="Genomic_DNA"/>
</dbReference>
<dbReference type="InterPro" id="IPR018122">
    <property type="entry name" value="TF_fork_head_CS_1"/>
</dbReference>
<sequence>MKGFTITDLCPEMFHHSVSPDVSSIDSSEASTPMSSESMELKSNAVSPAPSSPESKETDPLERPPYSYNSLIAMAIQSSPFKRLRLSEIYSYISNNFPYYQMNKSQWQNSVRHNLSLHKEFQKVRTIDGKGSYWEMTAALGTEMYIGKECGKLRRQSAKSRKVKDNVPQLFDPSPLLGFTDPSTIPQLPNIPLYSQNPMMYNLTQAFLQNPHLIPLILQNFPLQNPPNFSGTFPPLSFPFPSVQTP</sequence>
<evidence type="ECO:0000256" key="10">
    <source>
        <dbReference type="PROSITE-ProRule" id="PRU00089"/>
    </source>
</evidence>
<dbReference type="RefSeq" id="XP_003088867.2">
    <property type="nucleotide sequence ID" value="XM_003088819.2"/>
</dbReference>
<keyword evidence="3" id="KW-0805">Transcription regulation</keyword>
<gene>
    <name evidence="13" type="ORF">GCK72_013220</name>
</gene>
<dbReference type="GO" id="GO:0000981">
    <property type="term" value="F:DNA-binding transcription factor activity, RNA polymerase II-specific"/>
    <property type="evidence" value="ECO:0007669"/>
    <property type="project" value="TreeGrafter"/>
</dbReference>
<feature type="compositionally biased region" description="Low complexity" evidence="11">
    <location>
        <begin position="17"/>
        <end position="38"/>
    </location>
</feature>
<evidence type="ECO:0000313" key="14">
    <source>
        <dbReference type="Proteomes" id="UP000483820"/>
    </source>
</evidence>
<comment type="subcellular location">
    <subcellularLocation>
        <location evidence="1">Cytoplasm</location>
    </subcellularLocation>
    <subcellularLocation>
        <location evidence="10">Nucleus</location>
    </subcellularLocation>
</comment>
<dbReference type="InterPro" id="IPR036390">
    <property type="entry name" value="WH_DNA-bd_sf"/>
</dbReference>
<dbReference type="InterPro" id="IPR030456">
    <property type="entry name" value="TF_fork_head_CS_2"/>
</dbReference>
<dbReference type="PANTHER" id="PTHR11829">
    <property type="entry name" value="FORKHEAD BOX PROTEIN"/>
    <property type="match status" value="1"/>
</dbReference>
<evidence type="ECO:0000256" key="3">
    <source>
        <dbReference type="ARBA" id="ARBA00023015"/>
    </source>
</evidence>
<dbReference type="KEGG" id="crq:GCK72_013220"/>
<dbReference type="InterPro" id="IPR050211">
    <property type="entry name" value="FOX_domain-containing"/>
</dbReference>
<dbReference type="GO" id="GO:0030154">
    <property type="term" value="P:cell differentiation"/>
    <property type="evidence" value="ECO:0007669"/>
    <property type="project" value="TreeGrafter"/>
</dbReference>
<keyword evidence="5" id="KW-0804">Transcription</keyword>
<evidence type="ECO:0000256" key="4">
    <source>
        <dbReference type="ARBA" id="ARBA00023125"/>
    </source>
</evidence>
<dbReference type="SMART" id="SM00339">
    <property type="entry name" value="FH"/>
    <property type="match status" value="1"/>
</dbReference>
<accession>A0A6A5GQF8</accession>
<reference evidence="13 14" key="1">
    <citation type="submission" date="2019-12" db="EMBL/GenBank/DDBJ databases">
        <title>Chromosome-level assembly of the Caenorhabditis remanei genome.</title>
        <authorList>
            <person name="Teterina A.A."/>
            <person name="Willis J.H."/>
            <person name="Phillips P.C."/>
        </authorList>
    </citation>
    <scope>NUCLEOTIDE SEQUENCE [LARGE SCALE GENOMIC DNA]</scope>
    <source>
        <strain evidence="13 14">PX506</strain>
        <tissue evidence="13">Whole organism</tissue>
    </source>
</reference>
<dbReference type="InterPro" id="IPR001766">
    <property type="entry name" value="Fork_head_dom"/>
</dbReference>
<evidence type="ECO:0000256" key="8">
    <source>
        <dbReference type="ARBA" id="ARBA00071285"/>
    </source>
</evidence>
<dbReference type="Proteomes" id="UP000483820">
    <property type="component" value="Chromosome IV"/>
</dbReference>
<protein>
    <recommendedName>
        <fullName evidence="8">Forkhead box protein pes-1</fullName>
    </recommendedName>
    <alternativeName>
        <fullName evidence="9">Pattern expression site 1</fullName>
    </alternativeName>
</protein>
<evidence type="ECO:0000256" key="5">
    <source>
        <dbReference type="ARBA" id="ARBA00023163"/>
    </source>
</evidence>
<keyword evidence="2" id="KW-0963">Cytoplasm</keyword>
<feature type="region of interest" description="Disordered" evidence="11">
    <location>
        <begin position="16"/>
        <end position="63"/>
    </location>
</feature>
<evidence type="ECO:0000259" key="12">
    <source>
        <dbReference type="PROSITE" id="PS50039"/>
    </source>
</evidence>
<evidence type="ECO:0000256" key="2">
    <source>
        <dbReference type="ARBA" id="ARBA00022490"/>
    </source>
</evidence>
<dbReference type="PRINTS" id="PR00053">
    <property type="entry name" value="FORKHEAD"/>
</dbReference>
<comment type="caution">
    <text evidence="13">The sequence shown here is derived from an EMBL/GenBank/DDBJ whole genome shotgun (WGS) entry which is preliminary data.</text>
</comment>